<feature type="region of interest" description="Disordered" evidence="8">
    <location>
        <begin position="192"/>
        <end position="262"/>
    </location>
</feature>
<dbReference type="FunFam" id="1.20.1510.10:FF:000021">
    <property type="entry name" value="Solute carrier family 30 (Zinc transporter), member 1"/>
    <property type="match status" value="1"/>
</dbReference>
<dbReference type="GO" id="GO:0006882">
    <property type="term" value="P:intracellular zinc ion homeostasis"/>
    <property type="evidence" value="ECO:0007669"/>
    <property type="project" value="TreeGrafter"/>
</dbReference>
<dbReference type="GeneID" id="59289976"/>
<evidence type="ECO:0000256" key="1">
    <source>
        <dbReference type="ARBA" id="ARBA00004141"/>
    </source>
</evidence>
<dbReference type="InterPro" id="IPR027469">
    <property type="entry name" value="Cation_efflux_TMD_sf"/>
</dbReference>
<keyword evidence="7 9" id="KW-0472">Membrane</keyword>
<keyword evidence="3" id="KW-0813">Transport</keyword>
<dbReference type="EMBL" id="JACCJC010000038">
    <property type="protein sequence ID" value="KAF6233388.1"/>
    <property type="molecule type" value="Genomic_DNA"/>
</dbReference>
<keyword evidence="4 9" id="KW-0812">Transmembrane</keyword>
<feature type="transmembrane region" description="Helical" evidence="9">
    <location>
        <begin position="80"/>
        <end position="100"/>
    </location>
</feature>
<proteinExistence type="inferred from homology"/>
<dbReference type="Pfam" id="PF16916">
    <property type="entry name" value="ZT_dimer"/>
    <property type="match status" value="1"/>
</dbReference>
<protein>
    <recommendedName>
        <fullName evidence="14">Cation efflux protein</fullName>
    </recommendedName>
</protein>
<comment type="caution">
    <text evidence="12">The sequence shown here is derived from an EMBL/GenBank/DDBJ whole genome shotgun (WGS) entry which is preliminary data.</text>
</comment>
<evidence type="ECO:0000256" key="7">
    <source>
        <dbReference type="ARBA" id="ARBA00023136"/>
    </source>
</evidence>
<dbReference type="NCBIfam" id="TIGR01297">
    <property type="entry name" value="CDF"/>
    <property type="match status" value="2"/>
</dbReference>
<dbReference type="Proteomes" id="UP000578531">
    <property type="component" value="Unassembled WGS sequence"/>
</dbReference>
<feature type="compositionally biased region" description="Basic residues" evidence="8">
    <location>
        <begin position="233"/>
        <end position="246"/>
    </location>
</feature>
<evidence type="ECO:0000259" key="11">
    <source>
        <dbReference type="Pfam" id="PF16916"/>
    </source>
</evidence>
<dbReference type="GO" id="GO:0005385">
    <property type="term" value="F:zinc ion transmembrane transporter activity"/>
    <property type="evidence" value="ECO:0007669"/>
    <property type="project" value="TreeGrafter"/>
</dbReference>
<feature type="domain" description="Cation efflux protein transmembrane" evidence="10">
    <location>
        <begin position="9"/>
        <end position="146"/>
    </location>
</feature>
<dbReference type="InterPro" id="IPR058533">
    <property type="entry name" value="Cation_efflux_TM"/>
</dbReference>
<reference evidence="12 13" key="1">
    <citation type="journal article" date="2020" name="Genomics">
        <title>Complete, high-quality genomes from long-read metagenomic sequencing of two wolf lichen thalli reveals enigmatic genome architecture.</title>
        <authorList>
            <person name="McKenzie S.K."/>
            <person name="Walston R.F."/>
            <person name="Allen J.L."/>
        </authorList>
    </citation>
    <scope>NUCLEOTIDE SEQUENCE [LARGE SCALE GENOMIC DNA]</scope>
    <source>
        <strain evidence="12">WasteWater2</strain>
    </source>
</reference>
<evidence type="ECO:0008006" key="14">
    <source>
        <dbReference type="Google" id="ProtNLM"/>
    </source>
</evidence>
<evidence type="ECO:0000256" key="9">
    <source>
        <dbReference type="SAM" id="Phobius"/>
    </source>
</evidence>
<dbReference type="Gene3D" id="1.20.1510.10">
    <property type="entry name" value="Cation efflux protein transmembrane domain"/>
    <property type="match status" value="2"/>
</dbReference>
<dbReference type="FunFam" id="1.20.1510.10:FF:000026">
    <property type="entry name" value="Zinc/cadmium resistance protein-like protein"/>
    <property type="match status" value="1"/>
</dbReference>
<dbReference type="GO" id="GO:0016020">
    <property type="term" value="C:membrane"/>
    <property type="evidence" value="ECO:0007669"/>
    <property type="project" value="UniProtKB-SubCell"/>
</dbReference>
<feature type="transmembrane region" description="Helical" evidence="9">
    <location>
        <begin position="367"/>
        <end position="390"/>
    </location>
</feature>
<feature type="region of interest" description="Disordered" evidence="8">
    <location>
        <begin position="281"/>
        <end position="359"/>
    </location>
</feature>
<feature type="transmembrane region" description="Helical" evidence="9">
    <location>
        <begin position="112"/>
        <end position="132"/>
    </location>
</feature>
<keyword evidence="13" id="KW-1185">Reference proteome</keyword>
<dbReference type="Pfam" id="PF01545">
    <property type="entry name" value="Cation_efflux"/>
    <property type="match status" value="2"/>
</dbReference>
<dbReference type="PANTHER" id="PTHR45820">
    <property type="entry name" value="FI23527P1"/>
    <property type="match status" value="1"/>
</dbReference>
<gene>
    <name evidence="12" type="ORF">HO173_008320</name>
</gene>
<evidence type="ECO:0000256" key="6">
    <source>
        <dbReference type="ARBA" id="ARBA00022989"/>
    </source>
</evidence>
<evidence type="ECO:0000256" key="4">
    <source>
        <dbReference type="ARBA" id="ARBA00022692"/>
    </source>
</evidence>
<comment type="subcellular location">
    <subcellularLocation>
        <location evidence="1">Membrane</location>
        <topology evidence="1">Multi-pass membrane protein</topology>
    </subcellularLocation>
</comment>
<evidence type="ECO:0000313" key="13">
    <source>
        <dbReference type="Proteomes" id="UP000578531"/>
    </source>
</evidence>
<feature type="region of interest" description="Disordered" evidence="8">
    <location>
        <begin position="515"/>
        <end position="547"/>
    </location>
</feature>
<evidence type="ECO:0000256" key="2">
    <source>
        <dbReference type="ARBA" id="ARBA00008873"/>
    </source>
</evidence>
<feature type="transmembrane region" description="Helical" evidence="9">
    <location>
        <begin position="9"/>
        <end position="30"/>
    </location>
</feature>
<feature type="compositionally biased region" description="Basic and acidic residues" evidence="8">
    <location>
        <begin position="320"/>
        <end position="349"/>
    </location>
</feature>
<keyword evidence="6 9" id="KW-1133">Transmembrane helix</keyword>
<evidence type="ECO:0000256" key="8">
    <source>
        <dbReference type="SAM" id="MobiDB-lite"/>
    </source>
</evidence>
<feature type="domain" description="Cation efflux protein transmembrane" evidence="10">
    <location>
        <begin position="355"/>
        <end position="427"/>
    </location>
</feature>
<evidence type="ECO:0000313" key="12">
    <source>
        <dbReference type="EMBL" id="KAF6233388.1"/>
    </source>
</evidence>
<organism evidence="12 13">
    <name type="scientific">Letharia columbiana</name>
    <dbReference type="NCBI Taxonomy" id="112416"/>
    <lineage>
        <taxon>Eukaryota</taxon>
        <taxon>Fungi</taxon>
        <taxon>Dikarya</taxon>
        <taxon>Ascomycota</taxon>
        <taxon>Pezizomycotina</taxon>
        <taxon>Lecanoromycetes</taxon>
        <taxon>OSLEUM clade</taxon>
        <taxon>Lecanoromycetidae</taxon>
        <taxon>Lecanorales</taxon>
        <taxon>Lecanorineae</taxon>
        <taxon>Parmeliaceae</taxon>
        <taxon>Letharia</taxon>
    </lineage>
</organism>
<keyword evidence="5" id="KW-0862">Zinc</keyword>
<feature type="compositionally biased region" description="Polar residues" evidence="8">
    <location>
        <begin position="204"/>
        <end position="214"/>
    </location>
</feature>
<dbReference type="SUPFAM" id="SSF161111">
    <property type="entry name" value="Cation efflux protein transmembrane domain-like"/>
    <property type="match status" value="1"/>
</dbReference>
<dbReference type="InterPro" id="IPR002524">
    <property type="entry name" value="Cation_efflux"/>
</dbReference>
<comment type="similarity">
    <text evidence="2">Belongs to the cation diffusion facilitator (CDF) transporter (TC 2.A.4) family. SLC30A subfamily.</text>
</comment>
<dbReference type="InterPro" id="IPR027470">
    <property type="entry name" value="Cation_efflux_CTD"/>
</dbReference>
<evidence type="ECO:0000259" key="10">
    <source>
        <dbReference type="Pfam" id="PF01545"/>
    </source>
</evidence>
<dbReference type="PANTHER" id="PTHR45820:SF4">
    <property type="entry name" value="ZINC TRANSPORTER 63C, ISOFORM F"/>
    <property type="match status" value="1"/>
</dbReference>
<feature type="transmembrane region" description="Helical" evidence="9">
    <location>
        <begin position="402"/>
        <end position="419"/>
    </location>
</feature>
<dbReference type="AlphaFoldDB" id="A0A8H6FRJ2"/>
<evidence type="ECO:0000256" key="5">
    <source>
        <dbReference type="ARBA" id="ARBA00022833"/>
    </source>
</evidence>
<evidence type="ECO:0000256" key="3">
    <source>
        <dbReference type="ARBA" id="ARBA00022448"/>
    </source>
</evidence>
<feature type="compositionally biased region" description="Polar residues" evidence="8">
    <location>
        <begin position="223"/>
        <end position="232"/>
    </location>
</feature>
<feature type="compositionally biased region" description="Low complexity" evidence="8">
    <location>
        <begin position="247"/>
        <end position="256"/>
    </location>
</feature>
<dbReference type="RefSeq" id="XP_037162806.1">
    <property type="nucleotide sequence ID" value="XM_037310220.1"/>
</dbReference>
<dbReference type="SUPFAM" id="SSF160240">
    <property type="entry name" value="Cation efflux protein cytoplasmic domain-like"/>
    <property type="match status" value="1"/>
</dbReference>
<feature type="compositionally biased region" description="Low complexity" evidence="8">
    <location>
        <begin position="535"/>
        <end position="546"/>
    </location>
</feature>
<feature type="transmembrane region" description="Helical" evidence="9">
    <location>
        <begin position="42"/>
        <end position="59"/>
    </location>
</feature>
<sequence length="586" mass="63457">MALSKSTRIIILLAIDSAFFLLELIVGYAVHSLALVADSFHMLNDVLSLCVGLWAVKVAHQKASSKMYTYGWQRAETLGALVNGVFLVALCLSIFLEAIQRFVEPQTVSNPRLVFIVGCFGLLSNILGLFLFHEHGHSHGGGHGHSHGGADKLATAEEGHSHTVGGKHTQAVADESGNVADVLPQSTIAGWPKSAGAAREGPQDQLSRSSNGFTPSDEDDSTVKGSTSPLSTRKSRASSTRHRRRQNSGGSRNRFSSVDDIHIHPASFRQDIIAQSRLEDIESREGSSVSGGEEAVDEDEHEPTEGSPLLKHAKSNGSAKHADNNGHSHKHKSDDRHDSWHDNHNHNQPKETSSGGQSHGDLNMRGVFLHVMGDALGNIGVIGSALIIWLTDYTWRFYSDPAISLIITLIILGSAIPLCKAASRILLQAVPAGISVDNIKEDIEELPGILSCHHLHVWQLSDAKVVASLHVQVEFDFKGEGSKRYMLLARQVRRCLHEYGIHSSTIQPEFCLDSEHRHTSAQHSDNEDSSLPKPKAGSKGGSKAASMRSEPEACLLDCGDECDQGGQCCAPSTVEADMHNEEDHSH</sequence>
<feature type="domain" description="Cation efflux protein cytoplasmic" evidence="11">
    <location>
        <begin position="433"/>
        <end position="509"/>
    </location>
</feature>
<accession>A0A8H6FRJ2</accession>
<name>A0A8H6FRJ2_9LECA</name>
<dbReference type="InterPro" id="IPR036837">
    <property type="entry name" value="Cation_efflux_CTD_sf"/>
</dbReference>
<dbReference type="OrthoDB" id="9944568at2759"/>